<evidence type="ECO:0000313" key="6">
    <source>
        <dbReference type="EMBL" id="OPJ78590.1"/>
    </source>
</evidence>
<dbReference type="InterPro" id="IPR011992">
    <property type="entry name" value="EF-hand-dom_pair"/>
</dbReference>
<evidence type="ECO:0000256" key="4">
    <source>
        <dbReference type="SAM" id="MobiDB-lite"/>
    </source>
</evidence>
<feature type="compositionally biased region" description="Basic and acidic residues" evidence="4">
    <location>
        <begin position="474"/>
        <end position="485"/>
    </location>
</feature>
<dbReference type="PROSITE" id="PS00018">
    <property type="entry name" value="EF_HAND_1"/>
    <property type="match status" value="1"/>
</dbReference>
<dbReference type="SUPFAM" id="SSF47473">
    <property type="entry name" value="EF-hand"/>
    <property type="match status" value="1"/>
</dbReference>
<evidence type="ECO:0000256" key="3">
    <source>
        <dbReference type="SAM" id="Coils"/>
    </source>
</evidence>
<keyword evidence="1" id="KW-0479">Metal-binding</keyword>
<dbReference type="Gene3D" id="1.10.238.10">
    <property type="entry name" value="EF-hand"/>
    <property type="match status" value="1"/>
</dbReference>
<keyword evidence="2" id="KW-0106">Calcium</keyword>
<protein>
    <submittedName>
        <fullName evidence="6">EF-hand calcium-binding domain-containing protein 5 isoform A</fullName>
    </submittedName>
</protein>
<dbReference type="STRING" id="372326.A0A1V4K292"/>
<dbReference type="PANTHER" id="PTHR46788:SF1">
    <property type="entry name" value="EF-HAND CALCIUM-BINDING DOMAIN-CONTAINING PROTEIN 5"/>
    <property type="match status" value="1"/>
</dbReference>
<feature type="compositionally biased region" description="Polar residues" evidence="4">
    <location>
        <begin position="18"/>
        <end position="31"/>
    </location>
</feature>
<dbReference type="GO" id="GO:0005509">
    <property type="term" value="F:calcium ion binding"/>
    <property type="evidence" value="ECO:0007669"/>
    <property type="project" value="InterPro"/>
</dbReference>
<dbReference type="CDD" id="cd22968">
    <property type="entry name" value="DD_EFCAB5"/>
    <property type="match status" value="1"/>
</dbReference>
<comment type="caution">
    <text evidence="6">The sequence shown here is derived from an EMBL/GenBank/DDBJ whole genome shotgun (WGS) entry which is preliminary data.</text>
</comment>
<dbReference type="SUPFAM" id="SSF55781">
    <property type="entry name" value="GAF domain-like"/>
    <property type="match status" value="1"/>
</dbReference>
<feature type="coiled-coil region" evidence="3">
    <location>
        <begin position="707"/>
        <end position="734"/>
    </location>
</feature>
<keyword evidence="3" id="KW-0175">Coiled coil</keyword>
<dbReference type="EMBL" id="LSYS01005108">
    <property type="protein sequence ID" value="OPJ78590.1"/>
    <property type="molecule type" value="Genomic_DNA"/>
</dbReference>
<proteinExistence type="predicted"/>
<evidence type="ECO:0000256" key="1">
    <source>
        <dbReference type="ARBA" id="ARBA00022723"/>
    </source>
</evidence>
<feature type="region of interest" description="Disordered" evidence="4">
    <location>
        <begin position="562"/>
        <end position="627"/>
    </location>
</feature>
<feature type="domain" description="EF-hand" evidence="5">
    <location>
        <begin position="743"/>
        <end position="778"/>
    </location>
</feature>
<dbReference type="Proteomes" id="UP000190648">
    <property type="component" value="Unassembled WGS sequence"/>
</dbReference>
<name>A0A1V4K292_PATFA</name>
<reference evidence="6 7" key="1">
    <citation type="submission" date="2016-02" db="EMBL/GenBank/DDBJ databases">
        <title>Band-tailed pigeon sequencing and assembly.</title>
        <authorList>
            <person name="Soares A.E."/>
            <person name="Novak B.J."/>
            <person name="Rice E.S."/>
            <person name="O'Connell B."/>
            <person name="Chang D."/>
            <person name="Weber S."/>
            <person name="Shapiro B."/>
        </authorList>
    </citation>
    <scope>NUCLEOTIDE SEQUENCE [LARGE SCALE GENOMIC DNA]</scope>
    <source>
        <strain evidence="6">BTP2013</strain>
        <tissue evidence="6">Blood</tissue>
    </source>
</reference>
<dbReference type="Gene3D" id="1.20.920.60">
    <property type="match status" value="1"/>
</dbReference>
<feature type="compositionally biased region" description="Basic and acidic residues" evidence="4">
    <location>
        <begin position="493"/>
        <end position="514"/>
    </location>
</feature>
<feature type="compositionally biased region" description="Basic and acidic residues" evidence="4">
    <location>
        <begin position="568"/>
        <end position="580"/>
    </location>
</feature>
<accession>A0A1V4K292</accession>
<dbReference type="PROSITE" id="PS50222">
    <property type="entry name" value="EF_HAND_2"/>
    <property type="match status" value="1"/>
</dbReference>
<dbReference type="Gene3D" id="1.20.890.10">
    <property type="entry name" value="cAMP-dependent protein kinase regulatory subunit, dimerization-anchoring domain"/>
    <property type="match status" value="1"/>
</dbReference>
<dbReference type="OrthoDB" id="199400at2759"/>
<evidence type="ECO:0000256" key="2">
    <source>
        <dbReference type="ARBA" id="ARBA00022837"/>
    </source>
</evidence>
<organism evidence="6 7">
    <name type="scientific">Patagioenas fasciata monilis</name>
    <dbReference type="NCBI Taxonomy" id="372326"/>
    <lineage>
        <taxon>Eukaryota</taxon>
        <taxon>Metazoa</taxon>
        <taxon>Chordata</taxon>
        <taxon>Craniata</taxon>
        <taxon>Vertebrata</taxon>
        <taxon>Euteleostomi</taxon>
        <taxon>Archelosauria</taxon>
        <taxon>Archosauria</taxon>
        <taxon>Dinosauria</taxon>
        <taxon>Saurischia</taxon>
        <taxon>Theropoda</taxon>
        <taxon>Coelurosauria</taxon>
        <taxon>Aves</taxon>
        <taxon>Neognathae</taxon>
        <taxon>Neoaves</taxon>
        <taxon>Columbimorphae</taxon>
        <taxon>Columbiformes</taxon>
        <taxon>Columbidae</taxon>
        <taxon>Patagioenas</taxon>
    </lineage>
</organism>
<gene>
    <name evidence="6" type="primary">EFCAB5</name>
    <name evidence="6" type="ORF">AV530_003387</name>
</gene>
<feature type="compositionally biased region" description="Polar residues" evidence="4">
    <location>
        <begin position="581"/>
        <end position="594"/>
    </location>
</feature>
<feature type="compositionally biased region" description="Basic and acidic residues" evidence="4">
    <location>
        <begin position="432"/>
        <end position="450"/>
    </location>
</feature>
<evidence type="ECO:0000313" key="7">
    <source>
        <dbReference type="Proteomes" id="UP000190648"/>
    </source>
</evidence>
<feature type="region of interest" description="Disordered" evidence="4">
    <location>
        <begin position="1"/>
        <end position="31"/>
    </location>
</feature>
<evidence type="ECO:0000259" key="5">
    <source>
        <dbReference type="PROSITE" id="PS50222"/>
    </source>
</evidence>
<dbReference type="PANTHER" id="PTHR46788">
    <property type="entry name" value="EF-HAND CALCIUM-BINDING DOMAIN-CONTAINING PROTEIN 5"/>
    <property type="match status" value="1"/>
</dbReference>
<keyword evidence="7" id="KW-1185">Reference proteome</keyword>
<dbReference type="InterPro" id="IPR018247">
    <property type="entry name" value="EF_Hand_1_Ca_BS"/>
</dbReference>
<feature type="coiled-coil region" evidence="3">
    <location>
        <begin position="187"/>
        <end position="224"/>
    </location>
</feature>
<dbReference type="InterPro" id="IPR002048">
    <property type="entry name" value="EF_hand_dom"/>
</dbReference>
<sequence>MAAQPEEAAGLKHPRLGENNTTAREMQRNQGSDELPCLSNYALWKECFYEKVQQRCLSLQEAKVKMIHAQKAKEEKVKKREPCDWLPREWFSEETESLDTRIYLLDKLLPTLIPGVEKLLMEVERKNVLAPDKEPTEFNPIIFLGEYLMRHNPQYGVSTKPGPYLRGMKMVTKEIKTKMPGTASERLASMKSEAESIRKERQQVENMKAQVKEMRKEVLAIQFKEWTVDVSGRIPVALVQSALRSFLDVIASIPTDAGKAIYVKKLEIIDTLGKKVNIDEFAEYVHSYTEHFSDDMFQEILKHFSQCAEDFKEAIRHDMWRQMFTDLFLDCDSRKVGLLDRQKILALLIDFYDRSPVIMKRRFHNPRQWPIIELQEIELVDLWGVLDDQEVCEEFSEKLVLSQTEISEGEILAYQPTSEVKSAEFEDNDLGGDTKHSEKSSFQEDIETARQSESASADRQEEDFPGSDSTGYSLRRDGEPGSEKQVEEEEFSLDTKPDTEINMEDHPISEREPGTEGQVSLEEDNGIADTTNMTARPTPEATAVTSEDKAVADMDVIASEQDAPVAEAVKETPARKESFSRQRGSQFGRQTSSETRLKDEDLLQDQNKGPAPRDGQDSLAEAGQESEVPWSGDLLTLDLSCRYSSYGGRIPEDWKCEATRFPDLGPAMAEIQNHWASHTRSAFDESCLNLPQFVQLMETFVGEDISLPTLKRLNAFIKEEYKQTEEEKIEQLEKVHHVSRLAQRKLLLEALFEKWDSNASGFLDLEEVDAVLSTFKEGMEKEALRKVKKHLCSHYPELSRAGKLSPEAFQLFLELFVSEFAGDKDEAIDNLVEFLTESIKRSHMESLQSLTRRKWLHDIQQAAETSGANMDPVYKAVFKALLQDAEAHGDNKKISAYIALLEENWLSPERGQALLHYVACTTDDAPYVLNQILYRDMKGVSFEAVEGGKPIHVPAVQLHGNIHFWNYNRPVEERKGSFLVLPLHDAHWRVFGILGLDTLRDQCEKTIFLTHEISFYQGVAHAFSKAYHHIFTLEKVLRMAVTALDWLYPRAPSIHAVTVYLVEPGKDKTWDYALCKMITTDNTGQKEIHSSPVVLLRKENLLRDYLFKCIDSSGVIRTCVFGEHHIAVPLRDLSGQALGIFDISVRQHQKLPPHEHKDLQKMLKMAQAACSEILKISAEETEPTYVLEAEHVAKLRHGEILFHRFMLQDLRECVRKLNAESFAEIKSCAEPPALVHTIVKAVLLLFHPDWKGSEKTENWSQCILNLDDNLIQEIYCFDPTAASVQVQAELLLDCITGVPSAAVWQHGWVPAEHLHHWVRTCLSLAEIARSLRSKKPPSSAPLRAQFSCASD</sequence>
<feature type="region of interest" description="Disordered" evidence="4">
    <location>
        <begin position="417"/>
        <end position="548"/>
    </location>
</feature>